<dbReference type="PANTHER" id="PTHR43130:SF3">
    <property type="entry name" value="HTH-TYPE TRANSCRIPTIONAL REGULATOR RV1931C"/>
    <property type="match status" value="1"/>
</dbReference>
<accession>A0A5B0G6T5</accession>
<keyword evidence="1" id="KW-0805">Transcription regulation</keyword>
<dbReference type="PROSITE" id="PS01124">
    <property type="entry name" value="HTH_ARAC_FAMILY_2"/>
    <property type="match status" value="1"/>
</dbReference>
<dbReference type="CDD" id="cd03137">
    <property type="entry name" value="GATase1_AraC_1"/>
    <property type="match status" value="1"/>
</dbReference>
<dbReference type="InterPro" id="IPR029062">
    <property type="entry name" value="Class_I_gatase-like"/>
</dbReference>
<dbReference type="InterPro" id="IPR002818">
    <property type="entry name" value="DJ-1/PfpI"/>
</dbReference>
<name>A0A5B0G6T5_9BURK</name>
<dbReference type="Pfam" id="PF01965">
    <property type="entry name" value="DJ-1_PfpI"/>
    <property type="match status" value="1"/>
</dbReference>
<feature type="domain" description="HTH araC/xylS-type" evidence="3">
    <location>
        <begin position="233"/>
        <end position="331"/>
    </location>
</feature>
<dbReference type="GO" id="GO:0043565">
    <property type="term" value="F:sequence-specific DNA binding"/>
    <property type="evidence" value="ECO:0007669"/>
    <property type="project" value="InterPro"/>
</dbReference>
<dbReference type="InterPro" id="IPR018060">
    <property type="entry name" value="HTH_AraC"/>
</dbReference>
<sequence length="337" mass="37100">MQTCQPQLRFRPTGTLMTNVALLAFSGAQSIDVAGPMDVFAEANRFLLPESHYKLEVLGIDHGPLRCSNGVTILADRHFSEAHDAYDLLLVAGGPELVHQEFDPDVYVWLRHAAARAQHFGSICSGAFILARAGLLDGKTATIHGNYAHALASVCPTAQIKTDRLYVQDGRLYTSAGVSAGIDLSLYMLTQEKGNEVALNVAKRHEVFMRRAGGLSQFTGYLAPYRQEVSPVTQVQQYVLDNLKGDLSTSALASVAKMSLRNFARVFTRDAKISPAEFVENARMSAARSMLENTRTPLKRIADASGFNDPDRMRKAFQRRLGISPLQYRQKFRAPGP</sequence>
<evidence type="ECO:0000313" key="4">
    <source>
        <dbReference type="EMBL" id="KAA0998301.1"/>
    </source>
</evidence>
<reference evidence="4 5" key="1">
    <citation type="submission" date="2019-08" db="EMBL/GenBank/DDBJ databases">
        <title>Paraburkholderia sp. DCY113.</title>
        <authorList>
            <person name="Kang J."/>
        </authorList>
    </citation>
    <scope>NUCLEOTIDE SEQUENCE [LARGE SCALE GENOMIC DNA]</scope>
    <source>
        <strain evidence="4 5">DCY113</strain>
    </source>
</reference>
<organism evidence="4 5">
    <name type="scientific">Paraburkholderia panacisoli</name>
    <dbReference type="NCBI Taxonomy" id="2603818"/>
    <lineage>
        <taxon>Bacteria</taxon>
        <taxon>Pseudomonadati</taxon>
        <taxon>Pseudomonadota</taxon>
        <taxon>Betaproteobacteria</taxon>
        <taxon>Burkholderiales</taxon>
        <taxon>Burkholderiaceae</taxon>
        <taxon>Paraburkholderia</taxon>
    </lineage>
</organism>
<dbReference type="Gene3D" id="1.10.10.60">
    <property type="entry name" value="Homeodomain-like"/>
    <property type="match status" value="1"/>
</dbReference>
<dbReference type="SUPFAM" id="SSF46689">
    <property type="entry name" value="Homeodomain-like"/>
    <property type="match status" value="2"/>
</dbReference>
<dbReference type="PANTHER" id="PTHR43130">
    <property type="entry name" value="ARAC-FAMILY TRANSCRIPTIONAL REGULATOR"/>
    <property type="match status" value="1"/>
</dbReference>
<dbReference type="SUPFAM" id="SSF52317">
    <property type="entry name" value="Class I glutamine amidotransferase-like"/>
    <property type="match status" value="1"/>
</dbReference>
<dbReference type="AlphaFoldDB" id="A0A5B0G6T5"/>
<protein>
    <submittedName>
        <fullName evidence="4">Helix-turn-helix domain-containing protein</fullName>
    </submittedName>
</protein>
<dbReference type="InterPro" id="IPR052158">
    <property type="entry name" value="INH-QAR"/>
</dbReference>
<evidence type="ECO:0000256" key="1">
    <source>
        <dbReference type="ARBA" id="ARBA00023015"/>
    </source>
</evidence>
<gene>
    <name evidence="4" type="ORF">FVF58_45295</name>
</gene>
<dbReference type="Pfam" id="PF12833">
    <property type="entry name" value="HTH_18"/>
    <property type="match status" value="1"/>
</dbReference>
<dbReference type="Gene3D" id="3.40.50.880">
    <property type="match status" value="1"/>
</dbReference>
<keyword evidence="2" id="KW-0804">Transcription</keyword>
<evidence type="ECO:0000313" key="5">
    <source>
        <dbReference type="Proteomes" id="UP000325273"/>
    </source>
</evidence>
<evidence type="ECO:0000256" key="2">
    <source>
        <dbReference type="ARBA" id="ARBA00023163"/>
    </source>
</evidence>
<dbReference type="EMBL" id="VTUZ01000061">
    <property type="protein sequence ID" value="KAA0998301.1"/>
    <property type="molecule type" value="Genomic_DNA"/>
</dbReference>
<evidence type="ECO:0000259" key="3">
    <source>
        <dbReference type="PROSITE" id="PS01124"/>
    </source>
</evidence>
<proteinExistence type="predicted"/>
<keyword evidence="5" id="KW-1185">Reference proteome</keyword>
<dbReference type="SMART" id="SM00342">
    <property type="entry name" value="HTH_ARAC"/>
    <property type="match status" value="1"/>
</dbReference>
<dbReference type="Proteomes" id="UP000325273">
    <property type="component" value="Unassembled WGS sequence"/>
</dbReference>
<comment type="caution">
    <text evidence="4">The sequence shown here is derived from an EMBL/GenBank/DDBJ whole genome shotgun (WGS) entry which is preliminary data.</text>
</comment>
<dbReference type="InterPro" id="IPR009057">
    <property type="entry name" value="Homeodomain-like_sf"/>
</dbReference>
<dbReference type="GO" id="GO:0003700">
    <property type="term" value="F:DNA-binding transcription factor activity"/>
    <property type="evidence" value="ECO:0007669"/>
    <property type="project" value="InterPro"/>
</dbReference>